<dbReference type="EMBL" id="HAEF01008846">
    <property type="protein sequence ID" value="SBR47361.1"/>
    <property type="molecule type" value="Transcribed_RNA"/>
</dbReference>
<feature type="non-terminal residue" evidence="1">
    <location>
        <position position="1"/>
    </location>
</feature>
<proteinExistence type="predicted"/>
<evidence type="ECO:0000313" key="1">
    <source>
        <dbReference type="EMBL" id="SBR47361.1"/>
    </source>
</evidence>
<organism evidence="1">
    <name type="scientific">Nothobranchius pienaari</name>
    <dbReference type="NCBI Taxonomy" id="704102"/>
    <lineage>
        <taxon>Eukaryota</taxon>
        <taxon>Metazoa</taxon>
        <taxon>Chordata</taxon>
        <taxon>Craniata</taxon>
        <taxon>Vertebrata</taxon>
        <taxon>Euteleostomi</taxon>
        <taxon>Actinopterygii</taxon>
        <taxon>Neopterygii</taxon>
        <taxon>Teleostei</taxon>
        <taxon>Neoteleostei</taxon>
        <taxon>Acanthomorphata</taxon>
        <taxon>Ovalentaria</taxon>
        <taxon>Atherinomorphae</taxon>
        <taxon>Cyprinodontiformes</taxon>
        <taxon>Nothobranchiidae</taxon>
        <taxon>Nothobranchius</taxon>
    </lineage>
</organism>
<accession>A0A1A8LSU4</accession>
<gene>
    <name evidence="1" type="primary">TUBB1</name>
</gene>
<name>A0A1A8LSU4_9TELE</name>
<reference evidence="1" key="2">
    <citation type="submission" date="2016-06" db="EMBL/GenBank/DDBJ databases">
        <title>The genome of a short-lived fish provides insights into sex chromosome evolution and the genetic control of aging.</title>
        <authorList>
            <person name="Reichwald K."/>
            <person name="Felder M."/>
            <person name="Petzold A."/>
            <person name="Koch P."/>
            <person name="Groth M."/>
            <person name="Platzer M."/>
        </authorList>
    </citation>
    <scope>NUCLEOTIDE SEQUENCE</scope>
    <source>
        <tissue evidence="1">Brain</tissue>
    </source>
</reference>
<dbReference type="AlphaFoldDB" id="A0A1A8LSU4"/>
<protein>
    <submittedName>
        <fullName evidence="1">Tubulin, beta 1 class VI</fullName>
    </submittedName>
</protein>
<sequence>GHLGTKGHFQARIQTACVCFYLKVIFLCQFDLITCGLNKCFSLTVCKQFQL</sequence>
<reference evidence="1" key="1">
    <citation type="submission" date="2016-05" db="EMBL/GenBank/DDBJ databases">
        <authorList>
            <person name="Lavstsen T."/>
            <person name="Jespersen J.S."/>
        </authorList>
    </citation>
    <scope>NUCLEOTIDE SEQUENCE</scope>
    <source>
        <tissue evidence="1">Brain</tissue>
    </source>
</reference>